<dbReference type="KEGG" id="kba:A0U89_08345"/>
<keyword evidence="4" id="KW-0378">Hydrolase</keyword>
<dbReference type="InterPro" id="IPR036380">
    <property type="entry name" value="Isochorismatase-like_sf"/>
</dbReference>
<dbReference type="InterPro" id="IPR052347">
    <property type="entry name" value="Isochorismatase_Nicotinamidase"/>
</dbReference>
<dbReference type="eggNOG" id="COG1335">
    <property type="taxonomic scope" value="Bacteria"/>
</dbReference>
<evidence type="ECO:0000256" key="5">
    <source>
        <dbReference type="ARBA" id="ARBA00037900"/>
    </source>
</evidence>
<dbReference type="Gene3D" id="3.40.50.850">
    <property type="entry name" value="Isochorismatase-like"/>
    <property type="match status" value="1"/>
</dbReference>
<evidence type="ECO:0000256" key="1">
    <source>
        <dbReference type="ARBA" id="ARBA00006336"/>
    </source>
</evidence>
<comment type="pathway">
    <text evidence="5">Cofactor biosynthesis; nicotinate biosynthesis; nicotinate from nicotinamide: step 1/1.</text>
</comment>
<sequence>MSLFGANHALIIVDVQNDFLPGGALGVAGGSAVIAPINRLAAQPFGVVVASQDWHPADHCSFGAQGGPWPSHCVAGSHGAALASSLDQRSIGHILRKGMHQKCDSYSAFFDNDHIHSTGLDGLLRNLKIDHLVITGLALDYCVAHTARDARKLGFDVSIVMDATRAIAQDITMVCTELSNLGVHLLQKKTVISSEDSKR</sequence>
<dbReference type="RefSeq" id="WP_070402815.1">
    <property type="nucleotide sequence ID" value="NZ_BJVW01000006.1"/>
</dbReference>
<keyword evidence="3" id="KW-0479">Metal-binding</keyword>
<dbReference type="STRING" id="153496.A0U89_08345"/>
<evidence type="ECO:0000256" key="2">
    <source>
        <dbReference type="ARBA" id="ARBA00022642"/>
    </source>
</evidence>
<keyword evidence="2" id="KW-0662">Pyridine nucleotide biosynthesis</keyword>
<dbReference type="PANTHER" id="PTHR11080">
    <property type="entry name" value="PYRAZINAMIDASE/NICOTINAMIDASE"/>
    <property type="match status" value="1"/>
</dbReference>
<comment type="similarity">
    <text evidence="1">Belongs to the isochorismatase family.</text>
</comment>
<evidence type="ECO:0000256" key="7">
    <source>
        <dbReference type="ARBA" id="ARBA00043224"/>
    </source>
</evidence>
<dbReference type="EC" id="3.5.1.19" evidence="6"/>
<evidence type="ECO:0000313" key="8">
    <source>
        <dbReference type="EMBL" id="AOX17153.1"/>
    </source>
</evidence>
<name>A0A1D8UU29_9PROT</name>
<evidence type="ECO:0000256" key="3">
    <source>
        <dbReference type="ARBA" id="ARBA00022723"/>
    </source>
</evidence>
<reference evidence="8 9" key="1">
    <citation type="journal article" date="2016" name="Microb. Cell Fact.">
        <title>Dissection of exopolysaccharide biosynthesis in Kozakia baliensis.</title>
        <authorList>
            <person name="Brandt J.U."/>
            <person name="Jakob F."/>
            <person name="Behr J."/>
            <person name="Geissler A.J."/>
            <person name="Vogel R.F."/>
        </authorList>
    </citation>
    <scope>NUCLEOTIDE SEQUENCE [LARGE SCALE GENOMIC DNA]</scope>
    <source>
        <strain evidence="8 9">DSM 14400</strain>
    </source>
</reference>
<dbReference type="GO" id="GO:0008936">
    <property type="term" value="F:nicotinamidase activity"/>
    <property type="evidence" value="ECO:0007669"/>
    <property type="project" value="UniProtKB-EC"/>
</dbReference>
<organism evidence="8 9">
    <name type="scientific">Kozakia baliensis</name>
    <dbReference type="NCBI Taxonomy" id="153496"/>
    <lineage>
        <taxon>Bacteria</taxon>
        <taxon>Pseudomonadati</taxon>
        <taxon>Pseudomonadota</taxon>
        <taxon>Alphaproteobacteria</taxon>
        <taxon>Acetobacterales</taxon>
        <taxon>Acetobacteraceae</taxon>
        <taxon>Kozakia</taxon>
    </lineage>
</organism>
<keyword evidence="9" id="KW-1185">Reference proteome</keyword>
<proteinExistence type="inferred from homology"/>
<dbReference type="EMBL" id="CP014674">
    <property type="protein sequence ID" value="AOX17153.1"/>
    <property type="molecule type" value="Genomic_DNA"/>
</dbReference>
<gene>
    <name evidence="8" type="ORF">A0U89_08345</name>
</gene>
<dbReference type="Pfam" id="PF00857">
    <property type="entry name" value="Isochorismatase"/>
    <property type="match status" value="1"/>
</dbReference>
<evidence type="ECO:0000313" key="9">
    <source>
        <dbReference type="Proteomes" id="UP000179145"/>
    </source>
</evidence>
<accession>A0A1D8UU29</accession>
<dbReference type="OrthoDB" id="9791276at2"/>
<dbReference type="Proteomes" id="UP000179145">
    <property type="component" value="Chromosome"/>
</dbReference>
<dbReference type="SUPFAM" id="SSF52499">
    <property type="entry name" value="Isochorismatase-like hydrolases"/>
    <property type="match status" value="1"/>
</dbReference>
<evidence type="ECO:0000256" key="6">
    <source>
        <dbReference type="ARBA" id="ARBA00039017"/>
    </source>
</evidence>
<dbReference type="InterPro" id="IPR000868">
    <property type="entry name" value="Isochorismatase-like_dom"/>
</dbReference>
<dbReference type="AlphaFoldDB" id="A0A1D8UU29"/>
<evidence type="ECO:0000256" key="4">
    <source>
        <dbReference type="ARBA" id="ARBA00022801"/>
    </source>
</evidence>
<dbReference type="GO" id="GO:0046872">
    <property type="term" value="F:metal ion binding"/>
    <property type="evidence" value="ECO:0007669"/>
    <property type="project" value="UniProtKB-KW"/>
</dbReference>
<dbReference type="GO" id="GO:0019363">
    <property type="term" value="P:pyridine nucleotide biosynthetic process"/>
    <property type="evidence" value="ECO:0007669"/>
    <property type="project" value="UniProtKB-KW"/>
</dbReference>
<dbReference type="PANTHER" id="PTHR11080:SF2">
    <property type="entry name" value="LD05707P"/>
    <property type="match status" value="1"/>
</dbReference>
<protein>
    <recommendedName>
        <fullName evidence="6">nicotinamidase</fullName>
        <ecNumber evidence="6">3.5.1.19</ecNumber>
    </recommendedName>
    <alternativeName>
        <fullName evidence="7">Nicotinamide deamidase</fullName>
    </alternativeName>
</protein>
<dbReference type="CDD" id="cd01011">
    <property type="entry name" value="nicotinamidase"/>
    <property type="match status" value="1"/>
</dbReference>